<evidence type="ECO:0000256" key="4">
    <source>
        <dbReference type="ARBA" id="ARBA00022603"/>
    </source>
</evidence>
<feature type="region of interest" description="Disordered" evidence="16">
    <location>
        <begin position="76"/>
        <end position="95"/>
    </location>
</feature>
<dbReference type="AlphaFoldDB" id="A0A0X8HUA6"/>
<feature type="domain" description="DOT1" evidence="17">
    <location>
        <begin position="237"/>
        <end position="559"/>
    </location>
</feature>
<keyword evidence="10 14" id="KW-0804">Transcription</keyword>
<dbReference type="InterPro" id="IPR021162">
    <property type="entry name" value="Dot1"/>
</dbReference>
<feature type="binding site" evidence="15">
    <location>
        <position position="412"/>
    </location>
    <ligand>
        <name>S-adenosyl-L-methionine</name>
        <dbReference type="ChEBI" id="CHEBI:59789"/>
    </ligand>
</feature>
<evidence type="ECO:0000256" key="5">
    <source>
        <dbReference type="ARBA" id="ARBA00022679"/>
    </source>
</evidence>
<evidence type="ECO:0000256" key="8">
    <source>
        <dbReference type="ARBA" id="ARBA00022853"/>
    </source>
</evidence>
<dbReference type="GO" id="GO:0032259">
    <property type="term" value="P:methylation"/>
    <property type="evidence" value="ECO:0007669"/>
    <property type="project" value="UniProtKB-KW"/>
</dbReference>
<feature type="compositionally biased region" description="Basic and acidic residues" evidence="16">
    <location>
        <begin position="133"/>
        <end position="144"/>
    </location>
</feature>
<evidence type="ECO:0000256" key="10">
    <source>
        <dbReference type="ARBA" id="ARBA00023163"/>
    </source>
</evidence>
<feature type="compositionally biased region" description="Polar residues" evidence="16">
    <location>
        <begin position="157"/>
        <end position="171"/>
    </location>
</feature>
<comment type="catalytic activity">
    <reaction evidence="13 14">
        <text>L-lysyl(79)-[histone H3] + 3 S-adenosyl-L-methionine = N(6),N(6),N(6)-trimethyl-L-lysyl(79)-[histone H3] + 3 S-adenosyl-L-homocysteine + 3 H(+)</text>
        <dbReference type="Rhea" id="RHEA:60328"/>
        <dbReference type="Rhea" id="RHEA-COMP:15549"/>
        <dbReference type="Rhea" id="RHEA-COMP:15552"/>
        <dbReference type="ChEBI" id="CHEBI:15378"/>
        <dbReference type="ChEBI" id="CHEBI:29969"/>
        <dbReference type="ChEBI" id="CHEBI:57856"/>
        <dbReference type="ChEBI" id="CHEBI:59789"/>
        <dbReference type="ChEBI" id="CHEBI:61961"/>
        <dbReference type="EC" id="2.1.1.360"/>
    </reaction>
</comment>
<protein>
    <recommendedName>
        <fullName evidence="3 14">Histone-lysine N-methyltransferase, H3 lysine-79 specific</fullName>
        <ecNumber evidence="2 14">2.1.1.360</ecNumber>
    </recommendedName>
    <alternativeName>
        <fullName evidence="12 14">Histone H3-K79 methyltransferase</fullName>
    </alternativeName>
</protein>
<evidence type="ECO:0000313" key="19">
    <source>
        <dbReference type="Proteomes" id="UP000243052"/>
    </source>
</evidence>
<dbReference type="InterPro" id="IPR025789">
    <property type="entry name" value="DOT1_dom"/>
</dbReference>
<keyword evidence="5 14" id="KW-0808">Transferase</keyword>
<keyword evidence="8 14" id="KW-0156">Chromatin regulator</keyword>
<evidence type="ECO:0000256" key="6">
    <source>
        <dbReference type="ARBA" id="ARBA00022691"/>
    </source>
</evidence>
<evidence type="ECO:0000256" key="14">
    <source>
        <dbReference type="PIRNR" id="PIRNR017570"/>
    </source>
</evidence>
<dbReference type="GO" id="GO:0000077">
    <property type="term" value="P:DNA damage checkpoint signaling"/>
    <property type="evidence" value="ECO:0007669"/>
    <property type="project" value="InterPro"/>
</dbReference>
<dbReference type="GO" id="GO:0005634">
    <property type="term" value="C:nucleus"/>
    <property type="evidence" value="ECO:0007669"/>
    <property type="project" value="UniProtKB-SubCell"/>
</dbReference>
<dbReference type="InterPro" id="IPR029063">
    <property type="entry name" value="SAM-dependent_MTases_sf"/>
</dbReference>
<dbReference type="GeneID" id="28724927"/>
<dbReference type="InterPro" id="IPR030445">
    <property type="entry name" value="H3-K79_meTrfase"/>
</dbReference>
<keyword evidence="4 14" id="KW-0489">Methyltransferase</keyword>
<dbReference type="PROSITE" id="PS51569">
    <property type="entry name" value="DOT1"/>
    <property type="match status" value="1"/>
</dbReference>
<gene>
    <name evidence="18" type="ORF">AW171_hschr63592</name>
</gene>
<dbReference type="FunFam" id="3.40.50.150:FF:000033">
    <property type="entry name" value="Histone-lysine N-methyltransferase, H3 lysine-79 specific"/>
    <property type="match status" value="1"/>
</dbReference>
<dbReference type="GO" id="GO:0031509">
    <property type="term" value="P:subtelomeric heterochromatin formation"/>
    <property type="evidence" value="ECO:0007669"/>
    <property type="project" value="InterPro"/>
</dbReference>
<dbReference type="PIRSF" id="PIRSF017570">
    <property type="entry name" value="Histone_H3-K79_MeTrfase"/>
    <property type="match status" value="1"/>
</dbReference>
<evidence type="ECO:0000256" key="1">
    <source>
        <dbReference type="ARBA" id="ARBA00004123"/>
    </source>
</evidence>
<dbReference type="EMBL" id="CP014246">
    <property type="protein sequence ID" value="AMD21629.1"/>
    <property type="molecule type" value="Genomic_DNA"/>
</dbReference>
<feature type="region of interest" description="Disordered" evidence="16">
    <location>
        <begin position="129"/>
        <end position="171"/>
    </location>
</feature>
<evidence type="ECO:0000256" key="12">
    <source>
        <dbReference type="ARBA" id="ARBA00029821"/>
    </source>
</evidence>
<evidence type="ECO:0000256" key="9">
    <source>
        <dbReference type="ARBA" id="ARBA00023015"/>
    </source>
</evidence>
<evidence type="ECO:0000256" key="15">
    <source>
        <dbReference type="PIRSR" id="PIRSR017570-1"/>
    </source>
</evidence>
<comment type="similarity">
    <text evidence="14">Belongs to the class I-like SAM-binding methyltransferase superfamily. DOT1 family.</text>
</comment>
<feature type="binding site" evidence="15">
    <location>
        <begin position="449"/>
        <end position="450"/>
    </location>
    <ligand>
        <name>S-adenosyl-L-methionine</name>
        <dbReference type="ChEBI" id="CHEBI:59789"/>
    </ligand>
</feature>
<dbReference type="STRING" id="45286.A0A0X8HUA6"/>
<accession>A0A0X8HUA6</accession>
<dbReference type="GO" id="GO:0042393">
    <property type="term" value="F:histone binding"/>
    <property type="evidence" value="ECO:0007669"/>
    <property type="project" value="InterPro"/>
</dbReference>
<organism evidence="18 19">
    <name type="scientific">Eremothecium sinecaudum</name>
    <dbReference type="NCBI Taxonomy" id="45286"/>
    <lineage>
        <taxon>Eukaryota</taxon>
        <taxon>Fungi</taxon>
        <taxon>Dikarya</taxon>
        <taxon>Ascomycota</taxon>
        <taxon>Saccharomycotina</taxon>
        <taxon>Saccharomycetes</taxon>
        <taxon>Saccharomycetales</taxon>
        <taxon>Saccharomycetaceae</taxon>
        <taxon>Eremothecium</taxon>
    </lineage>
</organism>
<evidence type="ECO:0000256" key="2">
    <source>
        <dbReference type="ARBA" id="ARBA00012190"/>
    </source>
</evidence>
<dbReference type="RefSeq" id="XP_017988625.1">
    <property type="nucleotide sequence ID" value="XM_018133249.1"/>
</dbReference>
<dbReference type="Proteomes" id="UP000243052">
    <property type="component" value="Chromosome vi"/>
</dbReference>
<evidence type="ECO:0000256" key="3">
    <source>
        <dbReference type="ARBA" id="ARBA00020987"/>
    </source>
</evidence>
<dbReference type="PANTHER" id="PTHR21451">
    <property type="entry name" value="HISTONE H3 METHYLTRANSFERASE"/>
    <property type="match status" value="1"/>
</dbReference>
<dbReference type="PANTHER" id="PTHR21451:SF0">
    <property type="entry name" value="HISTONE-LYSINE N-METHYLTRANSFERASE, H3 LYSINE-79 SPECIFIC"/>
    <property type="match status" value="1"/>
</dbReference>
<keyword evidence="19" id="KW-1185">Reference proteome</keyword>
<evidence type="ECO:0000256" key="16">
    <source>
        <dbReference type="SAM" id="MobiDB-lite"/>
    </source>
</evidence>
<keyword evidence="9 14" id="KW-0805">Transcription regulation</keyword>
<name>A0A0X8HUA6_9SACH</name>
<keyword evidence="11 14" id="KW-0539">Nucleus</keyword>
<reference evidence="18 19" key="1">
    <citation type="submission" date="2016-01" db="EMBL/GenBank/DDBJ databases">
        <title>Genome sequence of the yeast Holleya sinecauda.</title>
        <authorList>
            <person name="Dietrich F.S."/>
        </authorList>
    </citation>
    <scope>NUCLEOTIDE SEQUENCE [LARGE SCALE GENOMIC DNA]</scope>
    <source>
        <strain evidence="18 19">ATCC 58844</strain>
    </source>
</reference>
<comment type="function">
    <text evidence="14">Histone methyltransferase that specifically trimethylates histone H3 to form H3K79me3. This methylation is required for telomere silencing and for the pachytene checkpoint during the meiotic cell cycle by allowing the recruitment of RAD9 to double strand breaks. Nucleosomes are preferred as substrate compared to free histone.</text>
</comment>
<proteinExistence type="inferred from homology"/>
<dbReference type="Gene3D" id="1.10.260.170">
    <property type="match status" value="1"/>
</dbReference>
<dbReference type="GO" id="GO:0006281">
    <property type="term" value="P:DNA repair"/>
    <property type="evidence" value="ECO:0007669"/>
    <property type="project" value="InterPro"/>
</dbReference>
<feature type="binding site" evidence="15">
    <location>
        <begin position="362"/>
        <end position="365"/>
    </location>
    <ligand>
        <name>S-adenosyl-L-methionine</name>
        <dbReference type="ChEBI" id="CHEBI:59789"/>
    </ligand>
</feature>
<dbReference type="GO" id="GO:0140956">
    <property type="term" value="F:histone H3K79 trimethyltransferase activity"/>
    <property type="evidence" value="ECO:0007669"/>
    <property type="project" value="UniProtKB-EC"/>
</dbReference>
<keyword evidence="7" id="KW-0677">Repeat</keyword>
<feature type="compositionally biased region" description="Basic and acidic residues" evidence="16">
    <location>
        <begin position="76"/>
        <end position="85"/>
    </location>
</feature>
<dbReference type="EC" id="2.1.1.360" evidence="2 14"/>
<dbReference type="GO" id="GO:0000781">
    <property type="term" value="C:chromosome, telomeric region"/>
    <property type="evidence" value="ECO:0007669"/>
    <property type="project" value="GOC"/>
</dbReference>
<dbReference type="GO" id="GO:0000786">
    <property type="term" value="C:nucleosome"/>
    <property type="evidence" value="ECO:0007669"/>
    <property type="project" value="InterPro"/>
</dbReference>
<comment type="subcellular location">
    <subcellularLocation>
        <location evidence="1 14">Nucleus</location>
    </subcellularLocation>
</comment>
<evidence type="ECO:0000256" key="13">
    <source>
        <dbReference type="ARBA" id="ARBA00047770"/>
    </source>
</evidence>
<feature type="region of interest" description="Disordered" evidence="16">
    <location>
        <begin position="1"/>
        <end position="47"/>
    </location>
</feature>
<dbReference type="OrthoDB" id="443402at2759"/>
<evidence type="ECO:0000256" key="7">
    <source>
        <dbReference type="ARBA" id="ARBA00022737"/>
    </source>
</evidence>
<dbReference type="Gene3D" id="3.40.50.150">
    <property type="entry name" value="Vaccinia Virus protein VP39"/>
    <property type="match status" value="1"/>
</dbReference>
<evidence type="ECO:0000313" key="18">
    <source>
        <dbReference type="EMBL" id="AMD21629.1"/>
    </source>
</evidence>
<evidence type="ECO:0000259" key="17">
    <source>
        <dbReference type="PROSITE" id="PS51569"/>
    </source>
</evidence>
<dbReference type="Pfam" id="PF08123">
    <property type="entry name" value="DOT1"/>
    <property type="match status" value="1"/>
</dbReference>
<keyword evidence="6 14" id="KW-0949">S-adenosyl-L-methionine</keyword>
<evidence type="ECO:0000256" key="11">
    <source>
        <dbReference type="ARBA" id="ARBA00023242"/>
    </source>
</evidence>
<dbReference type="SUPFAM" id="SSF53335">
    <property type="entry name" value="S-adenosyl-L-methionine-dependent methyltransferases"/>
    <property type="match status" value="1"/>
</dbReference>
<feature type="binding site" evidence="15">
    <location>
        <begin position="385"/>
        <end position="394"/>
    </location>
    <ligand>
        <name>S-adenosyl-L-methionine</name>
        <dbReference type="ChEBI" id="CHEBI:59789"/>
    </ligand>
</feature>
<sequence>MQSSSDSPEPYSNGDMSNTGLASKNVPNTTNTSKKRKPNRMLLQLLEDSNKYDMRSEYSLPETWLRRRQKVIHEEDGVNGVEEHSNGLTTKKGLVKEKHIPKPLASEAAKLKSKKNILTGIKVQGVSVKHNKSTKEVGARNEGKVRKKKSTDLSPMKSETQSIRQVSQSSEAIEKHKVKPEFFVNLHNNVQLSYDFFDFDNMQDSFEGSITSAVLLSSKDSDPNNRVRLHSLLYPEHFEEYSIPPTSSSTDSFNPMVEIGKLIEYAVNIYFPAAFRKKGRLIVKSLYSACESRSKDKFVGSLNKYNELIKTIPRSEIVSHLKSLKVIPLSFIHELLQLIYSRCVLPKVHSLKEYQGFSNYVYGELLPSFLSTAYKQCEMKPDHIFMDLGSGVGNCVMQASIEYGCKLSFGCEIMKNASDLAEKQLHELRQRCKLWGIAYKPIEFSLRKSFIDNPEVDKLLPICDVILINNFIFDTKLNLQVENLIQVLKPGSKIITLKSLRPSGYTIRFDNVDNILNRLKVEKFTMPEDSVSWTHRGGTEYYISTVQSNIDESIFHSYAKGRIRDTKRIKYTR</sequence>
<feature type="compositionally biased region" description="Polar residues" evidence="16">
    <location>
        <begin position="14"/>
        <end position="32"/>
    </location>
</feature>